<feature type="active site" description="Proton donor/acceptor" evidence="1">
    <location>
        <position position="208"/>
    </location>
</feature>
<dbReference type="Proteomes" id="UP000238296">
    <property type="component" value="Unassembled WGS sequence"/>
</dbReference>
<evidence type="ECO:0000313" key="3">
    <source>
        <dbReference type="EMBL" id="PQM46269.1"/>
    </source>
</evidence>
<comment type="caution">
    <text evidence="3">The sequence shown here is derived from an EMBL/GenBank/DDBJ whole genome shotgun (WGS) entry which is preliminary data.</text>
</comment>
<dbReference type="GO" id="GO:0016740">
    <property type="term" value="F:transferase activity"/>
    <property type="evidence" value="ECO:0007669"/>
    <property type="project" value="InterPro"/>
</dbReference>
<dbReference type="PANTHER" id="PTHR38589:SF1">
    <property type="entry name" value="BLR0621 PROTEIN"/>
    <property type="match status" value="1"/>
</dbReference>
<dbReference type="PANTHER" id="PTHR38589">
    <property type="entry name" value="BLR0621 PROTEIN"/>
    <property type="match status" value="1"/>
</dbReference>
<dbReference type="AlphaFoldDB" id="A0A2S8BI15"/>
<feature type="active site" description="Nucleophile" evidence="1">
    <location>
        <position position="218"/>
    </location>
</feature>
<keyword evidence="1" id="KW-0133">Cell shape</keyword>
<dbReference type="GO" id="GO:0071555">
    <property type="term" value="P:cell wall organization"/>
    <property type="evidence" value="ECO:0007669"/>
    <property type="project" value="UniProtKB-UniRule"/>
</dbReference>
<comment type="pathway">
    <text evidence="1">Cell wall biogenesis; peptidoglycan biosynthesis.</text>
</comment>
<protein>
    <recommendedName>
        <fullName evidence="2">L,D-TPase catalytic domain-containing protein</fullName>
    </recommendedName>
</protein>
<organism evidence="3 4">
    <name type="scientific">Mycobacterium talmoniae</name>
    <dbReference type="NCBI Taxonomy" id="1858794"/>
    <lineage>
        <taxon>Bacteria</taxon>
        <taxon>Bacillati</taxon>
        <taxon>Actinomycetota</taxon>
        <taxon>Actinomycetes</taxon>
        <taxon>Mycobacteriales</taxon>
        <taxon>Mycobacteriaceae</taxon>
        <taxon>Mycobacterium</taxon>
    </lineage>
</organism>
<keyword evidence="1" id="KW-0573">Peptidoglycan synthesis</keyword>
<dbReference type="GO" id="GO:0008360">
    <property type="term" value="P:regulation of cell shape"/>
    <property type="evidence" value="ECO:0007669"/>
    <property type="project" value="UniProtKB-UniRule"/>
</dbReference>
<accession>A0A2S8BI15</accession>
<sequence>MNGRVTEPWLNLYLTLRSQRLDHETVRRLLALLCAAVCAAGVTLELAPRSAAVVNPWFASSVGSASQVVSVVGVGGSDAKMDVYQRNAAGWQAVAAGIPTHVGSAGMTQKAKSEYPATPMGVFTLPFAFGTAPNPGGGLKYVQVGPNHWWSGDDHSPTFNTMQVCQKAQCPFDTSASENLDIPQYKHAVVMGVNPNRTPGDGAAFFFHTTDGGPTAGCVAIDDATLVKIIQWLKPGALIAIAQ</sequence>
<evidence type="ECO:0000256" key="1">
    <source>
        <dbReference type="PROSITE-ProRule" id="PRU01373"/>
    </source>
</evidence>
<reference evidence="3 4" key="1">
    <citation type="journal article" date="2017" name="Int. J. Syst. Evol. Microbiol.">
        <title>Mycobacterium talmoniae sp. nov., a slowly growing mycobacterium isolated from human respiratory samples.</title>
        <authorList>
            <person name="Davidson R.M."/>
            <person name="DeGroote M.A."/>
            <person name="Marola J.L."/>
            <person name="Buss S."/>
            <person name="Jones V."/>
            <person name="McNeil M.R."/>
            <person name="Freifeld A.G."/>
            <person name="Elaine Epperson L."/>
            <person name="Hasan N.A."/>
            <person name="Jackson M."/>
            <person name="Iwen P.C."/>
            <person name="Salfinger M."/>
            <person name="Strong M."/>
        </authorList>
    </citation>
    <scope>NUCLEOTIDE SEQUENCE [LARGE SCALE GENOMIC DNA]</scope>
    <source>
        <strain evidence="3 4">ATCC BAA-2683</strain>
    </source>
</reference>
<dbReference type="PROSITE" id="PS52029">
    <property type="entry name" value="LD_TPASE"/>
    <property type="match status" value="1"/>
</dbReference>
<dbReference type="GO" id="GO:0009252">
    <property type="term" value="P:peptidoglycan biosynthetic process"/>
    <property type="evidence" value="ECO:0007669"/>
    <property type="project" value="UniProtKB-KW"/>
</dbReference>
<feature type="domain" description="L,D-TPase catalytic" evidence="2">
    <location>
        <begin position="70"/>
        <end position="242"/>
    </location>
</feature>
<evidence type="ECO:0000313" key="4">
    <source>
        <dbReference type="Proteomes" id="UP000238296"/>
    </source>
</evidence>
<dbReference type="InterPro" id="IPR005490">
    <property type="entry name" value="LD_TPept_cat_dom"/>
</dbReference>
<gene>
    <name evidence="3" type="ORF">C1Y40_03567</name>
</gene>
<evidence type="ECO:0000259" key="2">
    <source>
        <dbReference type="PROSITE" id="PS52029"/>
    </source>
</evidence>
<dbReference type="Pfam" id="PF03734">
    <property type="entry name" value="YkuD"/>
    <property type="match status" value="1"/>
</dbReference>
<name>A0A2S8BI15_9MYCO</name>
<proteinExistence type="predicted"/>
<keyword evidence="1" id="KW-0961">Cell wall biogenesis/degradation</keyword>
<dbReference type="EMBL" id="PPEA01000521">
    <property type="protein sequence ID" value="PQM46269.1"/>
    <property type="molecule type" value="Genomic_DNA"/>
</dbReference>